<keyword evidence="2" id="KW-1185">Reference proteome</keyword>
<organism evidence="1 2">
    <name type="scientific">Eretmocerus hayati</name>
    <dbReference type="NCBI Taxonomy" id="131215"/>
    <lineage>
        <taxon>Eukaryota</taxon>
        <taxon>Metazoa</taxon>
        <taxon>Ecdysozoa</taxon>
        <taxon>Arthropoda</taxon>
        <taxon>Hexapoda</taxon>
        <taxon>Insecta</taxon>
        <taxon>Pterygota</taxon>
        <taxon>Neoptera</taxon>
        <taxon>Endopterygota</taxon>
        <taxon>Hymenoptera</taxon>
        <taxon>Apocrita</taxon>
        <taxon>Proctotrupomorpha</taxon>
        <taxon>Chalcidoidea</taxon>
        <taxon>Aphelinidae</taxon>
        <taxon>Aphelininae</taxon>
        <taxon>Eretmocerus</taxon>
    </lineage>
</organism>
<reference evidence="1" key="1">
    <citation type="submission" date="2023-04" db="EMBL/GenBank/DDBJ databases">
        <title>A chromosome-level genome assembly of the parasitoid wasp Eretmocerus hayati.</title>
        <authorList>
            <person name="Zhong Y."/>
            <person name="Liu S."/>
            <person name="Liu Y."/>
        </authorList>
    </citation>
    <scope>NUCLEOTIDE SEQUENCE</scope>
    <source>
        <strain evidence="1">ZJU_SS_LIU_2023</strain>
    </source>
</reference>
<protein>
    <submittedName>
        <fullName evidence="1">Uncharacterized protein</fullName>
    </submittedName>
</protein>
<name>A0ACC2NFX6_9HYME</name>
<proteinExistence type="predicted"/>
<dbReference type="EMBL" id="CM056743">
    <property type="protein sequence ID" value="KAJ8669693.1"/>
    <property type="molecule type" value="Genomic_DNA"/>
</dbReference>
<evidence type="ECO:0000313" key="1">
    <source>
        <dbReference type="EMBL" id="KAJ8669693.1"/>
    </source>
</evidence>
<evidence type="ECO:0000313" key="2">
    <source>
        <dbReference type="Proteomes" id="UP001239111"/>
    </source>
</evidence>
<gene>
    <name evidence="1" type="ORF">QAD02_000952</name>
</gene>
<sequence length="337" mass="37081">MTTYPSNVMGIDEFVQSKASPRTSSEVMVFSVGTASSTSPLTGALTVVDAPRGEQAPTPLSEVAVNELHLTNRREETQKALFTVPSLMEPLLQSANSGVSNSGGENENQKNLRNDVDFDPDDFLWMNQPTNGEHLKHNAHDKDCSSHSIDQTYGIINRREDSISQTSTSPPANQVIIINGILDVSNVIPIEELQAEYLLTLPMRDASHFAHFESLLINNVRDFNTKLKRYIIATTSNTLDAVDSMMLIFEKFFYKEVIALYTAQKPSNTNITKPLFTDTAFYPALRDALLQVYNVGSALKLKESSIKKAISSVFNAARTWTTPNDASENAVPKGSSG</sequence>
<accession>A0ACC2NFX6</accession>
<comment type="caution">
    <text evidence="1">The sequence shown here is derived from an EMBL/GenBank/DDBJ whole genome shotgun (WGS) entry which is preliminary data.</text>
</comment>
<dbReference type="Proteomes" id="UP001239111">
    <property type="component" value="Chromosome 3"/>
</dbReference>